<dbReference type="AlphaFoldDB" id="A0A8J8T4Q5"/>
<evidence type="ECO:0000313" key="2">
    <source>
        <dbReference type="Proteomes" id="UP000785679"/>
    </source>
</evidence>
<protein>
    <submittedName>
        <fullName evidence="1">Uncharacterized protein</fullName>
    </submittedName>
</protein>
<organism evidence="1 2">
    <name type="scientific">Halteria grandinella</name>
    <dbReference type="NCBI Taxonomy" id="5974"/>
    <lineage>
        <taxon>Eukaryota</taxon>
        <taxon>Sar</taxon>
        <taxon>Alveolata</taxon>
        <taxon>Ciliophora</taxon>
        <taxon>Intramacronucleata</taxon>
        <taxon>Spirotrichea</taxon>
        <taxon>Stichotrichia</taxon>
        <taxon>Sporadotrichida</taxon>
        <taxon>Halteriidae</taxon>
        <taxon>Halteria</taxon>
    </lineage>
</organism>
<accession>A0A8J8T4Q5</accession>
<evidence type="ECO:0000313" key="1">
    <source>
        <dbReference type="EMBL" id="TNV81363.1"/>
    </source>
</evidence>
<gene>
    <name evidence="1" type="ORF">FGO68_gene13940</name>
</gene>
<reference evidence="1" key="1">
    <citation type="submission" date="2019-06" db="EMBL/GenBank/DDBJ databases">
        <authorList>
            <person name="Zheng W."/>
        </authorList>
    </citation>
    <scope>NUCLEOTIDE SEQUENCE</scope>
    <source>
        <strain evidence="1">QDHG01</strain>
    </source>
</reference>
<sequence length="134" mass="14847">MMIAVIQPFAVRKSNAFREACAIMDSSKLAMFATIILSAQQGAAALQITIAQISHYACRNAQLTMTVTLSAVLQAIAQPQICALREEKRTEITVTRTTNARIEDAKTTCALRKKKWSTKAQRLQSESQSQQQLF</sequence>
<name>A0A8J8T4Q5_HALGN</name>
<comment type="caution">
    <text evidence="1">The sequence shown here is derived from an EMBL/GenBank/DDBJ whole genome shotgun (WGS) entry which is preliminary data.</text>
</comment>
<proteinExistence type="predicted"/>
<keyword evidence="2" id="KW-1185">Reference proteome</keyword>
<dbReference type="EMBL" id="RRYP01006242">
    <property type="protein sequence ID" value="TNV81363.1"/>
    <property type="molecule type" value="Genomic_DNA"/>
</dbReference>
<dbReference type="Proteomes" id="UP000785679">
    <property type="component" value="Unassembled WGS sequence"/>
</dbReference>